<evidence type="ECO:0000256" key="1">
    <source>
        <dbReference type="SAM" id="Phobius"/>
    </source>
</evidence>
<dbReference type="RefSeq" id="WP_337979864.1">
    <property type="nucleotide sequence ID" value="NZ_CP067099.1"/>
</dbReference>
<feature type="transmembrane region" description="Helical" evidence="1">
    <location>
        <begin position="6"/>
        <end position="28"/>
    </location>
</feature>
<gene>
    <name evidence="2" type="ORF">JI723_06825</name>
</gene>
<protein>
    <submittedName>
        <fullName evidence="2">Uncharacterized protein</fullName>
    </submittedName>
</protein>
<organism evidence="2 3">
    <name type="scientific">Providencia manganoxydans</name>
    <dbReference type="NCBI Taxonomy" id="2923283"/>
    <lineage>
        <taxon>Bacteria</taxon>
        <taxon>Pseudomonadati</taxon>
        <taxon>Pseudomonadota</taxon>
        <taxon>Gammaproteobacteria</taxon>
        <taxon>Enterobacterales</taxon>
        <taxon>Morganellaceae</taxon>
        <taxon>Providencia</taxon>
    </lineage>
</organism>
<dbReference type="Proteomes" id="UP000596157">
    <property type="component" value="Chromosome"/>
</dbReference>
<proteinExistence type="predicted"/>
<evidence type="ECO:0000313" key="3">
    <source>
        <dbReference type="Proteomes" id="UP000596157"/>
    </source>
</evidence>
<evidence type="ECO:0000313" key="2">
    <source>
        <dbReference type="EMBL" id="QQO63679.1"/>
    </source>
</evidence>
<keyword evidence="1" id="KW-1133">Transmembrane helix</keyword>
<keyword evidence="1" id="KW-0472">Membrane</keyword>
<dbReference type="GeneID" id="92278412"/>
<name>A0ABX7AIG1_9GAMM</name>
<dbReference type="EMBL" id="CP067099">
    <property type="protein sequence ID" value="QQO63679.1"/>
    <property type="molecule type" value="Genomic_DNA"/>
</dbReference>
<keyword evidence="1" id="KW-0812">Transmembrane</keyword>
<reference evidence="3" key="1">
    <citation type="submission" date="2021-01" db="EMBL/GenBank/DDBJ databases">
        <title>Providencia vermicola LLDRA6, a soil-borne Mn(II)-oxidizing bacterium, exploits a strategy of superoxide production coupled to hydrogen peroxide consumption to generate Mn oxides, as revealed by transcriptional up-regulation of genes for phenylacetic acid catabolism.</title>
        <authorList>
            <person name="Chen S."/>
            <person name="Ding Z."/>
            <person name="Chen J."/>
            <person name="Luo J."/>
            <person name="Ruan X."/>
            <person name="Li Z."/>
            <person name="Liao F."/>
            <person name="He J."/>
            <person name="Li D."/>
        </authorList>
    </citation>
    <scope>NUCLEOTIDE SEQUENCE [LARGE SCALE GENOMIC DNA]</scope>
    <source>
        <strain evidence="3">LLDRA6</strain>
    </source>
</reference>
<accession>A0ABX7AIG1</accession>
<sequence length="96" mass="11141">MTLVERFSIFGSLASFLAIFVAISIHFFQRSADKKGKQKSKEDKIKALKILIYDEIKNNFDNLNQLIELINHVENNKLKSMQVNSLGRHAIFRLFN</sequence>
<keyword evidence="3" id="KW-1185">Reference proteome</keyword>